<comment type="caution">
    <text evidence="3">The sequence shown here is derived from an EMBL/GenBank/DDBJ whole genome shotgun (WGS) entry which is preliminary data.</text>
</comment>
<keyword evidence="2" id="KW-1133">Transmembrane helix</keyword>
<evidence type="ECO:0000256" key="1">
    <source>
        <dbReference type="SAM" id="MobiDB-lite"/>
    </source>
</evidence>
<dbReference type="Proteomes" id="UP000470470">
    <property type="component" value="Unassembled WGS sequence"/>
</dbReference>
<feature type="transmembrane region" description="Helical" evidence="2">
    <location>
        <begin position="178"/>
        <end position="206"/>
    </location>
</feature>
<accession>A0A7K3WJ36</accession>
<evidence type="ECO:0000313" key="3">
    <source>
        <dbReference type="EMBL" id="NEL55730.1"/>
    </source>
</evidence>
<feature type="compositionally biased region" description="Low complexity" evidence="1">
    <location>
        <begin position="59"/>
        <end position="107"/>
    </location>
</feature>
<feature type="transmembrane region" description="Helical" evidence="2">
    <location>
        <begin position="291"/>
        <end position="314"/>
    </location>
</feature>
<reference evidence="3 4" key="1">
    <citation type="submission" date="2020-02" db="EMBL/GenBank/DDBJ databases">
        <title>The whole genome sequence of CPCC 205119.</title>
        <authorList>
            <person name="Jiang Z."/>
        </authorList>
    </citation>
    <scope>NUCLEOTIDE SEQUENCE [LARGE SCALE GENOMIC DNA]</scope>
    <source>
        <strain evidence="3 4">CPCC 205119</strain>
    </source>
</reference>
<feature type="transmembrane region" description="Helical" evidence="2">
    <location>
        <begin position="258"/>
        <end position="279"/>
    </location>
</feature>
<feature type="compositionally biased region" description="Polar residues" evidence="1">
    <location>
        <begin position="46"/>
        <end position="55"/>
    </location>
</feature>
<keyword evidence="4" id="KW-1185">Reference proteome</keyword>
<feature type="region of interest" description="Disordered" evidence="1">
    <location>
        <begin position="1"/>
        <end position="121"/>
    </location>
</feature>
<feature type="compositionally biased region" description="Basic and acidic residues" evidence="1">
    <location>
        <begin position="8"/>
        <end position="20"/>
    </location>
</feature>
<evidence type="ECO:0000256" key="2">
    <source>
        <dbReference type="SAM" id="Phobius"/>
    </source>
</evidence>
<name>A0A7K3WJ36_9ACTN</name>
<proteinExistence type="predicted"/>
<keyword evidence="2" id="KW-0472">Membrane</keyword>
<protein>
    <submittedName>
        <fullName evidence="3">Uncharacterized protein</fullName>
    </submittedName>
</protein>
<feature type="transmembrane region" description="Helical" evidence="2">
    <location>
        <begin position="226"/>
        <end position="246"/>
    </location>
</feature>
<keyword evidence="2" id="KW-0812">Transmembrane</keyword>
<organism evidence="3 4">
    <name type="scientific">Goekera deserti</name>
    <dbReference type="NCBI Taxonomy" id="2497753"/>
    <lineage>
        <taxon>Bacteria</taxon>
        <taxon>Bacillati</taxon>
        <taxon>Actinomycetota</taxon>
        <taxon>Actinomycetes</taxon>
        <taxon>Geodermatophilales</taxon>
        <taxon>Geodermatophilaceae</taxon>
        <taxon>Goekera</taxon>
    </lineage>
</organism>
<dbReference type="RefSeq" id="WP_152728250.1">
    <property type="nucleotide sequence ID" value="NZ_JAABOZ010000010.1"/>
</dbReference>
<sequence length="322" mass="32664">MSNQQDDDQARTDGGRDGGDRSWTTPFDTGTPGATGGQGSAPYGQQYGQGSTAYGQSGGQEPAYGQGQPGYGTQYGQAGYGQAPYEQGDQAQSSYGQSSYGQSSYGQSGYGQSGYGQNSYGQSDHGQVAGYGQAGYGRAPAYGQAGYGQAPAYGQAGYGQAPYGQSPYGPLPAKPAGVVTAAVFGFVFGALGVLVTVFSFIGAAFIGGASGEFDDIPGLNGLTDGVTAVLVLFAFMALAWTVVMIWGSVRALNGRSRVLLLVGGSISIAATGLGLLGSFDDPTTGGVLFSLLFFAMAVAIVVLLCLGSAARFYAAHRAHRGS</sequence>
<evidence type="ECO:0000313" key="4">
    <source>
        <dbReference type="Proteomes" id="UP000470470"/>
    </source>
</evidence>
<dbReference type="EMBL" id="JAAGWK010000025">
    <property type="protein sequence ID" value="NEL55730.1"/>
    <property type="molecule type" value="Genomic_DNA"/>
</dbReference>
<gene>
    <name evidence="3" type="ORF">G1H19_17250</name>
</gene>
<dbReference type="AlphaFoldDB" id="A0A7K3WJ36"/>